<evidence type="ECO:0000313" key="1">
    <source>
        <dbReference type="EMBL" id="QCQ38956.1"/>
    </source>
</evidence>
<organism evidence="1 2">
    <name type="scientific">Bacteroides fragilis</name>
    <dbReference type="NCBI Taxonomy" id="817"/>
    <lineage>
        <taxon>Bacteria</taxon>
        <taxon>Pseudomonadati</taxon>
        <taxon>Bacteroidota</taxon>
        <taxon>Bacteroidia</taxon>
        <taxon>Bacteroidales</taxon>
        <taxon>Bacteroidaceae</taxon>
        <taxon>Bacteroides</taxon>
    </lineage>
</organism>
<dbReference type="AlphaFoldDB" id="A0AAP9D1A1"/>
<dbReference type="EMBL" id="CP036553">
    <property type="protein sequence ID" value="QCQ38956.1"/>
    <property type="molecule type" value="Genomic_DNA"/>
</dbReference>
<dbReference type="Proteomes" id="UP000028294">
    <property type="component" value="Chromosome"/>
</dbReference>
<sequence>MNLKHSVQIILYHYELGEGKNKKMRKLYFSTDTKLNYFHKSTLAQLLSHATIYFRVGYLTQFRK</sequence>
<evidence type="ECO:0000313" key="2">
    <source>
        <dbReference type="Proteomes" id="UP000028294"/>
    </source>
</evidence>
<reference evidence="1 2" key="1">
    <citation type="submission" date="2019-03" db="EMBL/GenBank/DDBJ databases">
        <title>Complete genome assembly of MDR B. fragilis.</title>
        <authorList>
            <person name="Sydenham T.V."/>
            <person name="Hasman H."/>
            <person name="Justesen U.S."/>
        </authorList>
    </citation>
    <scope>NUCLEOTIDE SEQUENCE [LARGE SCALE GENOMIC DNA]</scope>
    <source>
        <strain evidence="1 2">DCMOUH0067B</strain>
    </source>
</reference>
<accession>A0AAP9D1A1</accession>
<name>A0AAP9D1A1_BACFG</name>
<gene>
    <name evidence="1" type="ORF">IA74_010435</name>
</gene>
<proteinExistence type="predicted"/>
<protein>
    <submittedName>
        <fullName evidence="1">Uncharacterized protein</fullName>
    </submittedName>
</protein>